<feature type="domain" description="Chorismate-utilising enzyme C-terminal" evidence="5">
    <location>
        <begin position="202"/>
        <end position="455"/>
    </location>
</feature>
<dbReference type="NCBIfam" id="TIGR00543">
    <property type="entry name" value="isochor_syn"/>
    <property type="match status" value="1"/>
</dbReference>
<dbReference type="GO" id="GO:0000287">
    <property type="term" value="F:magnesium ion binding"/>
    <property type="evidence" value="ECO:0007669"/>
    <property type="project" value="UniProtKB-UniRule"/>
</dbReference>
<comment type="caution">
    <text evidence="6">The sequence shown here is derived from an EMBL/GenBank/DDBJ whole genome shotgun (WGS) entry which is preliminary data.</text>
</comment>
<protein>
    <recommendedName>
        <fullName evidence="4">Isochorismate synthase MenF</fullName>
        <ecNumber evidence="4">5.4.4.2</ecNumber>
    </recommendedName>
    <alternativeName>
        <fullName evidence="4">Isochorismate mutase</fullName>
    </alternativeName>
</protein>
<sequence length="468" mass="52401">MVTIHDTELKEGIHEAIEKAKALSKPILVSEVKKINEIDPLLFFHAGQARYEGERFFWKEDSGNEVFVGMGICGQIQSDQAADRFFLVKKEWEALLQDMVIYNSYSNKGTGPLLFGGFSFDPKKQKTKLWSKFSHSLFHLPLFMYSIVDGEAYLTTNVICTQHDDLTLYKKIEANRQAILTDLPSGLPATSNILLKDVEINPEAWMETVESVVNDMMNGLYQKVVLAREERLAFSQQISIEVVLGNLLSRQKNSFIFAFEASGDCFIGATPERLVKKEGNTLFSTCLAGSIRRGVTEEEDQELGKELLQDPKNTVEHHYVVEMITAAMKETCESVSIPDKPVLMKLKDIQHLYTPVTGTANKDTSLLTLVERLHPTPALGGVPTESAIKVIREREELDRGFYAAPIGWMDYRGDGEFAVALRSGLIQGDEASIFAGCGVVQHSDPLSEYEETKIKFRPMRSALGGMKQ</sequence>
<dbReference type="UniPathway" id="UPA01057">
    <property type="reaction ID" value="UER00163"/>
</dbReference>
<dbReference type="PANTHER" id="PTHR42839:SF1">
    <property type="entry name" value="ISOCHORISMATE SYNTHASE MENF"/>
    <property type="match status" value="1"/>
</dbReference>
<dbReference type="Proteomes" id="UP000441354">
    <property type="component" value="Unassembled WGS sequence"/>
</dbReference>
<name>A0A7V7RIX5_9BACI</name>
<keyword evidence="4" id="KW-0479">Metal-binding</keyword>
<feature type="active site" description="Proton donor" evidence="4">
    <location>
        <position position="272"/>
    </location>
</feature>
<dbReference type="Pfam" id="PF00425">
    <property type="entry name" value="Chorismate_bind"/>
    <property type="match status" value="1"/>
</dbReference>
<dbReference type="SUPFAM" id="SSF56322">
    <property type="entry name" value="ADC synthase"/>
    <property type="match status" value="1"/>
</dbReference>
<dbReference type="Gene3D" id="3.60.120.10">
    <property type="entry name" value="Anthranilate synthase"/>
    <property type="match status" value="1"/>
</dbReference>
<keyword evidence="4" id="KW-0474">Menaquinone biosynthesis</keyword>
<organism evidence="6 7">
    <name type="scientific">Bacillus mesophilum</name>
    <dbReference type="NCBI Taxonomy" id="1071718"/>
    <lineage>
        <taxon>Bacteria</taxon>
        <taxon>Bacillati</taxon>
        <taxon>Bacillota</taxon>
        <taxon>Bacilli</taxon>
        <taxon>Bacillales</taxon>
        <taxon>Bacillaceae</taxon>
        <taxon>Bacillus</taxon>
    </lineage>
</organism>
<feature type="binding site" evidence="4">
    <location>
        <position position="451"/>
    </location>
    <ligand>
        <name>Mg(2+)</name>
        <dbReference type="ChEBI" id="CHEBI:18420"/>
    </ligand>
</feature>
<dbReference type="EMBL" id="WBOT01000015">
    <property type="protein sequence ID" value="KAB2329021.1"/>
    <property type="molecule type" value="Genomic_DNA"/>
</dbReference>
<evidence type="ECO:0000256" key="2">
    <source>
        <dbReference type="ARBA" id="ARBA00005297"/>
    </source>
</evidence>
<dbReference type="AlphaFoldDB" id="A0A7V7RIX5"/>
<feature type="active site" description="Proton acceptor" evidence="4">
    <location>
        <position position="223"/>
    </location>
</feature>
<keyword evidence="3 4" id="KW-0413">Isomerase</keyword>
<dbReference type="OrthoDB" id="9803598at2"/>
<dbReference type="EC" id="5.4.4.2" evidence="4"/>
<comment type="similarity">
    <text evidence="2 4">Belongs to the isochorismate synthase family.</text>
</comment>
<accession>A0A7V7RIX5</accession>
<dbReference type="GO" id="GO:0009234">
    <property type="term" value="P:menaquinone biosynthetic process"/>
    <property type="evidence" value="ECO:0007669"/>
    <property type="project" value="UniProtKB-UniRule"/>
</dbReference>
<evidence type="ECO:0000313" key="7">
    <source>
        <dbReference type="Proteomes" id="UP000441354"/>
    </source>
</evidence>
<keyword evidence="4" id="KW-0460">Magnesium</keyword>
<comment type="function">
    <text evidence="4">Catalyzes the conversion of chorismate to isochorismate.</text>
</comment>
<proteinExistence type="inferred from homology"/>
<dbReference type="GO" id="GO:0008909">
    <property type="term" value="F:isochorismate synthase activity"/>
    <property type="evidence" value="ECO:0007669"/>
    <property type="project" value="UniProtKB-UniRule"/>
</dbReference>
<comment type="cofactor">
    <cofactor evidence="4">
        <name>Mg(2+)</name>
        <dbReference type="ChEBI" id="CHEBI:18420"/>
    </cofactor>
</comment>
<evidence type="ECO:0000313" key="6">
    <source>
        <dbReference type="EMBL" id="KAB2329021.1"/>
    </source>
</evidence>
<reference evidence="6 7" key="1">
    <citation type="journal article" date="2014" name="Arch. Microbiol.">
        <title>Bacillus mesophilum sp. nov., strain IITR-54T, a novel 4-chlorobiphenyl dechlorinating bacterium.</title>
        <authorList>
            <person name="Manickam N."/>
            <person name="Singh N.K."/>
            <person name="Bajaj A."/>
            <person name="Kumar R.M."/>
            <person name="Kaur G."/>
            <person name="Kaur N."/>
            <person name="Bala M."/>
            <person name="Kumar A."/>
            <person name="Mayilraj S."/>
        </authorList>
    </citation>
    <scope>NUCLEOTIDE SEQUENCE [LARGE SCALE GENOMIC DNA]</scope>
    <source>
        <strain evidence="6 7">IITR-54</strain>
    </source>
</reference>
<dbReference type="UniPathway" id="UPA00079"/>
<evidence type="ECO:0000259" key="5">
    <source>
        <dbReference type="Pfam" id="PF00425"/>
    </source>
</evidence>
<gene>
    <name evidence="4" type="primary">menF</name>
    <name evidence="6" type="ORF">F7732_22145</name>
</gene>
<feature type="binding site" evidence="4">
    <location>
        <position position="316"/>
    </location>
    <ligand>
        <name>Mg(2+)</name>
        <dbReference type="ChEBI" id="CHEBI:18420"/>
    </ligand>
</feature>
<evidence type="ECO:0000256" key="3">
    <source>
        <dbReference type="ARBA" id="ARBA00023235"/>
    </source>
</evidence>
<comment type="pathway">
    <text evidence="4">Quinol/quinone metabolism; 1,4-dihydroxy-2-naphthoate biosynthesis; 1,4-dihydroxy-2-naphthoate from chorismate: step 1/7.</text>
</comment>
<dbReference type="PANTHER" id="PTHR42839">
    <property type="entry name" value="ISOCHORISMATE SYNTHASE ENTC"/>
    <property type="match status" value="1"/>
</dbReference>
<evidence type="ECO:0000256" key="1">
    <source>
        <dbReference type="ARBA" id="ARBA00000799"/>
    </source>
</evidence>
<dbReference type="InterPro" id="IPR034681">
    <property type="entry name" value="MenF"/>
</dbReference>
<comment type="catalytic activity">
    <reaction evidence="1 4">
        <text>chorismate = isochorismate</text>
        <dbReference type="Rhea" id="RHEA:18985"/>
        <dbReference type="ChEBI" id="CHEBI:29748"/>
        <dbReference type="ChEBI" id="CHEBI:29780"/>
        <dbReference type="EC" id="5.4.4.2"/>
    </reaction>
</comment>
<dbReference type="InterPro" id="IPR004561">
    <property type="entry name" value="IsoChor_synthase"/>
</dbReference>
<evidence type="ECO:0000256" key="4">
    <source>
        <dbReference type="HAMAP-Rule" id="MF_01935"/>
    </source>
</evidence>
<dbReference type="HAMAP" id="MF_01935">
    <property type="entry name" value="MenF"/>
    <property type="match status" value="1"/>
</dbReference>
<keyword evidence="7" id="KW-1185">Reference proteome</keyword>
<dbReference type="RefSeq" id="WP_151576169.1">
    <property type="nucleotide sequence ID" value="NZ_WBOT01000015.1"/>
</dbReference>
<dbReference type="GO" id="GO:0009697">
    <property type="term" value="P:salicylic acid biosynthetic process"/>
    <property type="evidence" value="ECO:0007669"/>
    <property type="project" value="TreeGrafter"/>
</dbReference>
<dbReference type="InterPro" id="IPR015890">
    <property type="entry name" value="Chorismate_C"/>
</dbReference>
<comment type="pathway">
    <text evidence="4">Quinol/quinone metabolism; menaquinone biosynthesis.</text>
</comment>
<dbReference type="InterPro" id="IPR005801">
    <property type="entry name" value="ADC_synthase"/>
</dbReference>